<name>A0ABW0QRE7_9GAMM</name>
<keyword evidence="2" id="KW-0812">Transmembrane</keyword>
<keyword evidence="4" id="KW-1185">Reference proteome</keyword>
<feature type="transmembrane region" description="Helical" evidence="2">
    <location>
        <begin position="44"/>
        <end position="64"/>
    </location>
</feature>
<feature type="region of interest" description="Disordered" evidence="1">
    <location>
        <begin position="1"/>
        <end position="35"/>
    </location>
</feature>
<evidence type="ECO:0000313" key="3">
    <source>
        <dbReference type="EMBL" id="MFC5527368.1"/>
    </source>
</evidence>
<evidence type="ECO:0000256" key="2">
    <source>
        <dbReference type="SAM" id="Phobius"/>
    </source>
</evidence>
<gene>
    <name evidence="3" type="ORF">ACFPPA_16625</name>
</gene>
<proteinExistence type="predicted"/>
<keyword evidence="2" id="KW-0472">Membrane</keyword>
<accession>A0ABW0QRE7</accession>
<dbReference type="EMBL" id="JBHSNF010000004">
    <property type="protein sequence ID" value="MFC5527368.1"/>
    <property type="molecule type" value="Genomic_DNA"/>
</dbReference>
<reference evidence="4" key="1">
    <citation type="journal article" date="2019" name="Int. J. Syst. Evol. Microbiol.">
        <title>The Global Catalogue of Microorganisms (GCM) 10K type strain sequencing project: providing services to taxonomists for standard genome sequencing and annotation.</title>
        <authorList>
            <consortium name="The Broad Institute Genomics Platform"/>
            <consortium name="The Broad Institute Genome Sequencing Center for Infectious Disease"/>
            <person name="Wu L."/>
            <person name="Ma J."/>
        </authorList>
    </citation>
    <scope>NUCLEOTIDE SEQUENCE [LARGE SCALE GENOMIC DNA]</scope>
    <source>
        <strain evidence="4">CGMCC 1.16619</strain>
    </source>
</reference>
<keyword evidence="2" id="KW-1133">Transmembrane helix</keyword>
<protein>
    <submittedName>
        <fullName evidence="3">Uncharacterized protein</fullName>
    </submittedName>
</protein>
<sequence length="66" mass="7247">MPDTHSVAPASAGRGNIQTKPVDMTQQTTDQVSEASRRGVRRTVTILVVVVAFFFLLSFVQIVLMK</sequence>
<evidence type="ECO:0000256" key="1">
    <source>
        <dbReference type="SAM" id="MobiDB-lite"/>
    </source>
</evidence>
<organism evidence="3 4">
    <name type="scientific">Rhodanobacter ginsengisoli</name>
    <dbReference type="NCBI Taxonomy" id="418646"/>
    <lineage>
        <taxon>Bacteria</taxon>
        <taxon>Pseudomonadati</taxon>
        <taxon>Pseudomonadota</taxon>
        <taxon>Gammaproteobacteria</taxon>
        <taxon>Lysobacterales</taxon>
        <taxon>Rhodanobacteraceae</taxon>
        <taxon>Rhodanobacter</taxon>
    </lineage>
</organism>
<dbReference type="Proteomes" id="UP001596114">
    <property type="component" value="Unassembled WGS sequence"/>
</dbReference>
<dbReference type="RefSeq" id="WP_377321946.1">
    <property type="nucleotide sequence ID" value="NZ_JBHSNF010000004.1"/>
</dbReference>
<feature type="compositionally biased region" description="Polar residues" evidence="1">
    <location>
        <begin position="16"/>
        <end position="34"/>
    </location>
</feature>
<evidence type="ECO:0000313" key="4">
    <source>
        <dbReference type="Proteomes" id="UP001596114"/>
    </source>
</evidence>
<comment type="caution">
    <text evidence="3">The sequence shown here is derived from an EMBL/GenBank/DDBJ whole genome shotgun (WGS) entry which is preliminary data.</text>
</comment>